<dbReference type="Gene3D" id="1.10.3260.10">
    <property type="entry name" value="DNA ligase, ATP-dependent, N-terminal domain"/>
    <property type="match status" value="1"/>
</dbReference>
<dbReference type="SUPFAM" id="SSF57716">
    <property type="entry name" value="Glucocorticoid receptor-like (DNA-binding domain)"/>
    <property type="match status" value="1"/>
</dbReference>
<dbReference type="GO" id="GO:0005739">
    <property type="term" value="C:mitochondrion"/>
    <property type="evidence" value="ECO:0007669"/>
    <property type="project" value="TreeGrafter"/>
</dbReference>
<dbReference type="PROSITE" id="PS50064">
    <property type="entry name" value="ZF_PARP_2"/>
    <property type="match status" value="1"/>
</dbReference>
<keyword evidence="9" id="KW-0324">Glycolysis</keyword>
<protein>
    <recommendedName>
        <fullName evidence="12">PARP-type domain-containing protein</fullName>
    </recommendedName>
</protein>
<keyword evidence="2" id="KW-0436">Ligase</keyword>
<dbReference type="SUPFAM" id="SSF53613">
    <property type="entry name" value="Ribokinase-like"/>
    <property type="match status" value="1"/>
</dbReference>
<evidence type="ECO:0000313" key="14">
    <source>
        <dbReference type="Proteomes" id="UP000218231"/>
    </source>
</evidence>
<dbReference type="InterPro" id="IPR036957">
    <property type="entry name" value="Znf_PARP_sf"/>
</dbReference>
<dbReference type="OrthoDB" id="206088at2759"/>
<comment type="caution">
    <text evidence="13">The sequence shown here is derived from an EMBL/GenBank/DDBJ whole genome shotgun (WGS) entry which is preliminary data.</text>
</comment>
<organism evidence="13 14">
    <name type="scientific">Diploscapter pachys</name>
    <dbReference type="NCBI Taxonomy" id="2018661"/>
    <lineage>
        <taxon>Eukaryota</taxon>
        <taxon>Metazoa</taxon>
        <taxon>Ecdysozoa</taxon>
        <taxon>Nematoda</taxon>
        <taxon>Chromadorea</taxon>
        <taxon>Rhabditida</taxon>
        <taxon>Rhabditina</taxon>
        <taxon>Rhabditomorpha</taxon>
        <taxon>Rhabditoidea</taxon>
        <taxon>Rhabditidae</taxon>
        <taxon>Diploscapter</taxon>
    </lineage>
</organism>
<dbReference type="EMBL" id="LIAE01007028">
    <property type="protein sequence ID" value="PAV82763.1"/>
    <property type="molecule type" value="Genomic_DNA"/>
</dbReference>
<keyword evidence="8" id="KW-0460">Magnesium</keyword>
<dbReference type="GO" id="GO:0005634">
    <property type="term" value="C:nucleus"/>
    <property type="evidence" value="ECO:0007669"/>
    <property type="project" value="UniProtKB-SubCell"/>
</dbReference>
<keyword evidence="5" id="KW-0863">Zinc-finger</keyword>
<feature type="compositionally biased region" description="Basic and acidic residues" evidence="11">
    <location>
        <begin position="179"/>
        <end position="210"/>
    </location>
</feature>
<dbReference type="GO" id="GO:0006281">
    <property type="term" value="P:DNA repair"/>
    <property type="evidence" value="ECO:0007669"/>
    <property type="project" value="InterPro"/>
</dbReference>
<dbReference type="SUPFAM" id="SSF117018">
    <property type="entry name" value="ATP-dependent DNA ligase DNA-binding domain"/>
    <property type="match status" value="1"/>
</dbReference>
<dbReference type="GO" id="GO:0008270">
    <property type="term" value="F:zinc ion binding"/>
    <property type="evidence" value="ECO:0007669"/>
    <property type="project" value="UniProtKB-KW"/>
</dbReference>
<evidence type="ECO:0000256" key="8">
    <source>
        <dbReference type="ARBA" id="ARBA00022842"/>
    </source>
</evidence>
<dbReference type="InterPro" id="IPR050191">
    <property type="entry name" value="ATP-dep_DNA_ligase"/>
</dbReference>
<comment type="subcellular location">
    <subcellularLocation>
        <location evidence="1">Nucleus</location>
    </subcellularLocation>
</comment>
<dbReference type="GO" id="GO:0003677">
    <property type="term" value="F:DNA binding"/>
    <property type="evidence" value="ECO:0007669"/>
    <property type="project" value="InterPro"/>
</dbReference>
<keyword evidence="4" id="KW-0479">Metal-binding</keyword>
<dbReference type="Pfam" id="PF00645">
    <property type="entry name" value="zf-PARP"/>
    <property type="match status" value="1"/>
</dbReference>
<evidence type="ECO:0000256" key="5">
    <source>
        <dbReference type="ARBA" id="ARBA00022771"/>
    </source>
</evidence>
<gene>
    <name evidence="13" type="ORF">WR25_24717</name>
</gene>
<dbReference type="InterPro" id="IPR012308">
    <property type="entry name" value="DNA_ligase_ATP-dep_N"/>
</dbReference>
<evidence type="ECO:0000256" key="2">
    <source>
        <dbReference type="ARBA" id="ARBA00022598"/>
    </source>
</evidence>
<evidence type="ECO:0000259" key="12">
    <source>
        <dbReference type="PROSITE" id="PS50064"/>
    </source>
</evidence>
<evidence type="ECO:0000256" key="6">
    <source>
        <dbReference type="ARBA" id="ARBA00022777"/>
    </source>
</evidence>
<dbReference type="InterPro" id="IPR036599">
    <property type="entry name" value="DNA_ligase_N_sf"/>
</dbReference>
<evidence type="ECO:0000256" key="7">
    <source>
        <dbReference type="ARBA" id="ARBA00022833"/>
    </source>
</evidence>
<evidence type="ECO:0000256" key="9">
    <source>
        <dbReference type="ARBA" id="ARBA00023152"/>
    </source>
</evidence>
<feature type="region of interest" description="Disordered" evidence="11">
    <location>
        <begin position="120"/>
        <end position="217"/>
    </location>
</feature>
<accession>A0A2A2L9C0</accession>
<dbReference type="GO" id="GO:0016773">
    <property type="term" value="F:phosphotransferase activity, alcohol group as acceptor"/>
    <property type="evidence" value="ECO:0007669"/>
    <property type="project" value="InterPro"/>
</dbReference>
<sequence length="520" mass="59318">MSQGGSDSKIRFTIDVSKRVSKCQKCKNSMEKGSLRIAKVVPNFWVAQKRDAKGEGGEDKTVPDMKQFHHTNCIFEVMMGARLTTKVIESSDDLEGWDEIPKEDQKPIQKLIDDLVEHREKRAAGDGSGTKKNTAAKRKPEPESDENEAAATRSPEKKKQQKQEKDEGIPPKSKKAKKEKNGDEERETSKTPEKKPKKEKEGKKKSQEKEESSDDFDIEDLKSNGFAEFIRLCVEIGKENTNAKKTKIIKNLISEEGYDGDIVQILSMLLVNKSDGLSRIDDKKLIHYFCETCEWDEEELMKKLDEEKDVSKVIVEKLQSDGLAPRTPEKWSVHKVHRWLVKFDDARSKDEPTENLLKFVIKRLSTKEMKYVVRLIRKDLDIGATTEVVLGAFGENAVKDYVGKGVSLDKIVANYYNDQHRLNSYSVEQAMSLAWERAIVRPSTMFKKVVVGFNCNVDLIVPGVHLVDLLNTTVAKDQDHENIQSLEDLHETFAHFFKRGAAAERHLILRHFEIKKSNEN</sequence>
<dbReference type="GO" id="GO:0006310">
    <property type="term" value="P:DNA recombination"/>
    <property type="evidence" value="ECO:0007669"/>
    <property type="project" value="InterPro"/>
</dbReference>
<dbReference type="PANTHER" id="PTHR45674">
    <property type="entry name" value="DNA LIGASE 1/3 FAMILY MEMBER"/>
    <property type="match status" value="1"/>
</dbReference>
<name>A0A2A2L9C0_9BILA</name>
<reference evidence="13 14" key="1">
    <citation type="journal article" date="2017" name="Curr. Biol.">
        <title>Genome architecture and evolution of a unichromosomal asexual nematode.</title>
        <authorList>
            <person name="Fradin H."/>
            <person name="Zegar C."/>
            <person name="Gutwein M."/>
            <person name="Lucas J."/>
            <person name="Kovtun M."/>
            <person name="Corcoran D."/>
            <person name="Baugh L.R."/>
            <person name="Kiontke K."/>
            <person name="Gunsalus K."/>
            <person name="Fitch D.H."/>
            <person name="Piano F."/>
        </authorList>
    </citation>
    <scope>NUCLEOTIDE SEQUENCE [LARGE SCALE GENOMIC DNA]</scope>
    <source>
        <strain evidence="13">PF1309</strain>
    </source>
</reference>
<dbReference type="InterPro" id="IPR029056">
    <property type="entry name" value="Ribokinase-like"/>
</dbReference>
<dbReference type="Proteomes" id="UP000218231">
    <property type="component" value="Unassembled WGS sequence"/>
</dbReference>
<evidence type="ECO:0000256" key="1">
    <source>
        <dbReference type="ARBA" id="ARBA00004123"/>
    </source>
</evidence>
<evidence type="ECO:0000256" key="4">
    <source>
        <dbReference type="ARBA" id="ARBA00022723"/>
    </source>
</evidence>
<dbReference type="AlphaFoldDB" id="A0A2A2L9C0"/>
<evidence type="ECO:0000256" key="3">
    <source>
        <dbReference type="ARBA" id="ARBA00022679"/>
    </source>
</evidence>
<feature type="domain" description="PARP-type" evidence="12">
    <location>
        <begin position="21"/>
        <end position="116"/>
    </location>
</feature>
<evidence type="ECO:0000256" key="10">
    <source>
        <dbReference type="ARBA" id="ARBA00023242"/>
    </source>
</evidence>
<dbReference type="GO" id="GO:0006273">
    <property type="term" value="P:lagging strand elongation"/>
    <property type="evidence" value="ECO:0007669"/>
    <property type="project" value="TreeGrafter"/>
</dbReference>
<dbReference type="InterPro" id="IPR007666">
    <property type="entry name" value="ADP_PFK/GK"/>
</dbReference>
<dbReference type="InterPro" id="IPR001510">
    <property type="entry name" value="Znf_PARP"/>
</dbReference>
<dbReference type="Gene3D" id="3.30.1740.10">
    <property type="entry name" value="Zinc finger, PARP-type"/>
    <property type="match status" value="1"/>
</dbReference>
<dbReference type="GO" id="GO:0006096">
    <property type="term" value="P:glycolytic process"/>
    <property type="evidence" value="ECO:0007669"/>
    <property type="project" value="UniProtKB-KW"/>
</dbReference>
<dbReference type="Pfam" id="PF04587">
    <property type="entry name" value="ADP_PFK_GK"/>
    <property type="match status" value="1"/>
</dbReference>
<dbReference type="GO" id="GO:0003910">
    <property type="term" value="F:DNA ligase (ATP) activity"/>
    <property type="evidence" value="ECO:0007669"/>
    <property type="project" value="InterPro"/>
</dbReference>
<feature type="compositionally biased region" description="Basic and acidic residues" evidence="11">
    <location>
        <begin position="154"/>
        <end position="169"/>
    </location>
</feature>
<evidence type="ECO:0000256" key="11">
    <source>
        <dbReference type="SAM" id="MobiDB-lite"/>
    </source>
</evidence>
<keyword evidence="6" id="KW-0418">Kinase</keyword>
<dbReference type="GO" id="GO:0016301">
    <property type="term" value="F:kinase activity"/>
    <property type="evidence" value="ECO:0007669"/>
    <property type="project" value="UniProtKB-KW"/>
</dbReference>
<keyword evidence="10" id="KW-0539">Nucleus</keyword>
<dbReference type="STRING" id="2018661.A0A2A2L9C0"/>
<proteinExistence type="predicted"/>
<dbReference type="SMART" id="SM01336">
    <property type="entry name" value="zf-PARP"/>
    <property type="match status" value="1"/>
</dbReference>
<keyword evidence="7" id="KW-0862">Zinc</keyword>
<dbReference type="PROSITE" id="PS51255">
    <property type="entry name" value="ADPK"/>
    <property type="match status" value="1"/>
</dbReference>
<dbReference type="Pfam" id="PF04675">
    <property type="entry name" value="DNA_ligase_A_N"/>
    <property type="match status" value="1"/>
</dbReference>
<keyword evidence="14" id="KW-1185">Reference proteome</keyword>
<evidence type="ECO:0000313" key="13">
    <source>
        <dbReference type="EMBL" id="PAV82763.1"/>
    </source>
</evidence>
<keyword evidence="3" id="KW-0808">Transferase</keyword>
<dbReference type="PANTHER" id="PTHR45674:SF3">
    <property type="entry name" value="PARP-TYPE DOMAIN-CONTAINING PROTEIN"/>
    <property type="match status" value="1"/>
</dbReference>